<dbReference type="EMBL" id="UGMN01000004">
    <property type="protein sequence ID" value="STV51854.1"/>
    <property type="molecule type" value="Genomic_DNA"/>
</dbReference>
<protein>
    <submittedName>
        <fullName evidence="2">Uncharacterized protein</fullName>
    </submittedName>
</protein>
<evidence type="ECO:0000313" key="4">
    <source>
        <dbReference type="Proteomes" id="UP000254387"/>
    </source>
</evidence>
<dbReference type="AlphaFoldDB" id="A0A378BRU6"/>
<evidence type="ECO:0000313" key="2">
    <source>
        <dbReference type="EMBL" id="STV51854.1"/>
    </source>
</evidence>
<accession>A0A378BRU6</accession>
<dbReference type="EMBL" id="UGLU01000001">
    <property type="protein sequence ID" value="STU53362.1"/>
    <property type="molecule type" value="Genomic_DNA"/>
</dbReference>
<dbReference type="Proteomes" id="UP000254387">
    <property type="component" value="Unassembled WGS sequence"/>
</dbReference>
<dbReference type="Proteomes" id="UP000254141">
    <property type="component" value="Unassembled WGS sequence"/>
</dbReference>
<organism evidence="2 4">
    <name type="scientific">Klebsiella pneumoniae</name>
    <dbReference type="NCBI Taxonomy" id="573"/>
    <lineage>
        <taxon>Bacteria</taxon>
        <taxon>Pseudomonadati</taxon>
        <taxon>Pseudomonadota</taxon>
        <taxon>Gammaproteobacteria</taxon>
        <taxon>Enterobacterales</taxon>
        <taxon>Enterobacteriaceae</taxon>
        <taxon>Klebsiella/Raoultella group</taxon>
        <taxon>Klebsiella</taxon>
        <taxon>Klebsiella pneumoniae complex</taxon>
    </lineage>
</organism>
<evidence type="ECO:0000313" key="3">
    <source>
        <dbReference type="Proteomes" id="UP000254141"/>
    </source>
</evidence>
<gene>
    <name evidence="1" type="ORF">NCTC5051_04416</name>
    <name evidence="2" type="ORF">NCTC5053_05277</name>
</gene>
<proteinExistence type="predicted"/>
<evidence type="ECO:0000313" key="1">
    <source>
        <dbReference type="EMBL" id="STU53362.1"/>
    </source>
</evidence>
<reference evidence="3 4" key="1">
    <citation type="submission" date="2018-06" db="EMBL/GenBank/DDBJ databases">
        <authorList>
            <consortium name="Pathogen Informatics"/>
            <person name="Doyle S."/>
        </authorList>
    </citation>
    <scope>NUCLEOTIDE SEQUENCE [LARGE SCALE GENOMIC DNA]</scope>
    <source>
        <strain evidence="1 3">NCTC5051</strain>
        <strain evidence="2 4">NCTC5053</strain>
    </source>
</reference>
<sequence>MIDFEQQKNIVEQFVEQHYPLAHSLMLDSYIDLEAYYSNYQMLLEAMNTLPKHPEFFLEWLLEDDAALYINLMELIVITRTIHNVFEQVSSA</sequence>
<name>A0A378BRU6_KLEPN</name>